<dbReference type="GO" id="GO:0007029">
    <property type="term" value="P:endoplasmic reticulum organization"/>
    <property type="evidence" value="ECO:0007669"/>
    <property type="project" value="TreeGrafter"/>
</dbReference>
<dbReference type="GO" id="GO:0030127">
    <property type="term" value="C:COPII vesicle coat"/>
    <property type="evidence" value="ECO:0007669"/>
    <property type="project" value="TreeGrafter"/>
</dbReference>
<feature type="compositionally biased region" description="Pro residues" evidence="4">
    <location>
        <begin position="74"/>
        <end position="88"/>
    </location>
</feature>
<dbReference type="PANTHER" id="PTHR13923:SF11">
    <property type="entry name" value="SECRETORY 31, ISOFORM D"/>
    <property type="match status" value="1"/>
</dbReference>
<dbReference type="EMBL" id="CVQH01020652">
    <property type="protein sequence ID" value="CRK28217.1"/>
    <property type="molecule type" value="Genomic_DNA"/>
</dbReference>
<evidence type="ECO:0000256" key="4">
    <source>
        <dbReference type="SAM" id="MobiDB-lite"/>
    </source>
</evidence>
<dbReference type="GO" id="GO:0090110">
    <property type="term" value="P:COPII-coated vesicle cargo loading"/>
    <property type="evidence" value="ECO:0007669"/>
    <property type="project" value="TreeGrafter"/>
</dbReference>
<keyword evidence="6" id="KW-1185">Reference proteome</keyword>
<evidence type="ECO:0000313" key="5">
    <source>
        <dbReference type="EMBL" id="CRK28217.1"/>
    </source>
</evidence>
<evidence type="ECO:0008006" key="7">
    <source>
        <dbReference type="Google" id="ProtNLM"/>
    </source>
</evidence>
<evidence type="ECO:0000256" key="1">
    <source>
        <dbReference type="ARBA" id="ARBA00022448"/>
    </source>
</evidence>
<keyword evidence="1" id="KW-0813">Transport</keyword>
<dbReference type="Gene3D" id="1.20.940.10">
    <property type="entry name" value="Functional domain of the splicing factor Prp18"/>
    <property type="match status" value="1"/>
</dbReference>
<name>A0A0G4M1T6_VERLO</name>
<evidence type="ECO:0000256" key="3">
    <source>
        <dbReference type="ARBA" id="ARBA00022737"/>
    </source>
</evidence>
<feature type="compositionally biased region" description="Pro residues" evidence="4">
    <location>
        <begin position="35"/>
        <end position="62"/>
    </location>
</feature>
<reference evidence="5 6" key="1">
    <citation type="submission" date="2015-05" db="EMBL/GenBank/DDBJ databases">
        <authorList>
            <person name="Wang D.B."/>
            <person name="Wang M."/>
        </authorList>
    </citation>
    <scope>NUCLEOTIDE SEQUENCE [LARGE SCALE GENOMIC DNA]</scope>
    <source>
        <strain evidence="5">VL1</strain>
    </source>
</reference>
<dbReference type="Proteomes" id="UP000044602">
    <property type="component" value="Unassembled WGS sequence"/>
</dbReference>
<accession>A0A0G4M1T6</accession>
<dbReference type="STRING" id="100787.A0A0G4M1T6"/>
<dbReference type="GO" id="GO:0070971">
    <property type="term" value="C:endoplasmic reticulum exit site"/>
    <property type="evidence" value="ECO:0007669"/>
    <property type="project" value="TreeGrafter"/>
</dbReference>
<organism evidence="5 6">
    <name type="scientific">Verticillium longisporum</name>
    <name type="common">Verticillium dahliae var. longisporum</name>
    <dbReference type="NCBI Taxonomy" id="100787"/>
    <lineage>
        <taxon>Eukaryota</taxon>
        <taxon>Fungi</taxon>
        <taxon>Dikarya</taxon>
        <taxon>Ascomycota</taxon>
        <taxon>Pezizomycotina</taxon>
        <taxon>Sordariomycetes</taxon>
        <taxon>Hypocreomycetidae</taxon>
        <taxon>Glomerellales</taxon>
        <taxon>Plectosphaerellaceae</taxon>
        <taxon>Verticillium</taxon>
    </lineage>
</organism>
<evidence type="ECO:0000256" key="2">
    <source>
        <dbReference type="ARBA" id="ARBA00022574"/>
    </source>
</evidence>
<keyword evidence="2" id="KW-0853">WD repeat</keyword>
<dbReference type="AlphaFoldDB" id="A0A0G4M1T6"/>
<keyword evidence="3" id="KW-0677">Repeat</keyword>
<feature type="region of interest" description="Disordered" evidence="4">
    <location>
        <begin position="1"/>
        <end position="121"/>
    </location>
</feature>
<evidence type="ECO:0000313" key="6">
    <source>
        <dbReference type="Proteomes" id="UP000044602"/>
    </source>
</evidence>
<protein>
    <recommendedName>
        <fullName evidence="7">SRA1/Sec31 domain-containing protein</fullName>
    </recommendedName>
</protein>
<proteinExistence type="predicted"/>
<feature type="non-terminal residue" evidence="5">
    <location>
        <position position="209"/>
    </location>
</feature>
<sequence length="209" mass="21869">MPPRTASPYGAPPGGPPPSNRYAPSPAAQQTNQPPQGPVPSAGPPPGSAPPPRNPYAPPPSAGTPQSQYAPSPYQAPPQASGPPPGGPPAGARPTPPPPRASAPPAARHPAGDRSHIPANAQRLVEVFSSDMQRVASKAPASFGPQVKDTQKRLNLLFDHLNNQELVQPDTIEKLNQIAEALQARDYDGAQALQVEVQREKTTECGNWM</sequence>
<dbReference type="PANTHER" id="PTHR13923">
    <property type="entry name" value="SEC31-RELATED PROTEIN"/>
    <property type="match status" value="1"/>
</dbReference>
<feature type="compositionally biased region" description="Low complexity" evidence="4">
    <location>
        <begin position="63"/>
        <end position="73"/>
    </location>
</feature>
<dbReference type="GO" id="GO:0005198">
    <property type="term" value="F:structural molecule activity"/>
    <property type="evidence" value="ECO:0007669"/>
    <property type="project" value="TreeGrafter"/>
</dbReference>
<dbReference type="InterPro" id="IPR040251">
    <property type="entry name" value="SEC31-like"/>
</dbReference>
<gene>
    <name evidence="5" type="ORF">BN1708_015118</name>
</gene>
<feature type="compositionally biased region" description="Pro residues" evidence="4">
    <location>
        <begin position="1"/>
        <end position="19"/>
    </location>
</feature>